<reference evidence="2 3" key="1">
    <citation type="submission" date="2024-10" db="EMBL/GenBank/DDBJ databases">
        <title>Updated reference genomes for cyclostephanoid diatoms.</title>
        <authorList>
            <person name="Roberts W.R."/>
            <person name="Alverson A.J."/>
        </authorList>
    </citation>
    <scope>NUCLEOTIDE SEQUENCE [LARGE SCALE GENOMIC DNA]</scope>
    <source>
        <strain evidence="2 3">AJA228-03</strain>
    </source>
</reference>
<feature type="compositionally biased region" description="Polar residues" evidence="1">
    <location>
        <begin position="1"/>
        <end position="11"/>
    </location>
</feature>
<evidence type="ECO:0000313" key="3">
    <source>
        <dbReference type="Proteomes" id="UP001530377"/>
    </source>
</evidence>
<evidence type="ECO:0000256" key="1">
    <source>
        <dbReference type="SAM" id="MobiDB-lite"/>
    </source>
</evidence>
<evidence type="ECO:0000313" key="2">
    <source>
        <dbReference type="EMBL" id="KAL3822431.1"/>
    </source>
</evidence>
<comment type="caution">
    <text evidence="2">The sequence shown here is derived from an EMBL/GenBank/DDBJ whole genome shotgun (WGS) entry which is preliminary data.</text>
</comment>
<sequence length="677" mass="74992">MKQTAGTTFASAASPLYTKSHKRTSRPDAPLLGVSSQTQSTKKVRLDSFGAFRSGSSPKMFALPSSCKPRSLGKVQRKSITRFLTKVSLKVKRGKFVELKPQQPDEFRPIQVISDYYCGSFEESGSMSYKNCVAESRYSLDEEIFLSNRMESDADDSMSFTEEKKLDTNTRLTPLSFDDTQVTNHFRTSSRGVEFSFHKALSPRIISSSTSQEAHALFPPGSLDDMLPINSLMSLDLEDFRSLPPDVNISHSKAAADEVPHNSSEGDVNRRKFDEILDIIMSTPPRTASTRCSLTKKNHSLPRRHSSSDESDVVQLPETAQIDTTDGREDSMNRDQMRRFDSSDSIPSLSGDADALDQTPADNINPLPTSTKDAADSTIAWGCLAALLGSPAPSSARKQKKRTPVNLWQYDTYPDEDLDAICLLQNDKELVNEMQTLNLVANDDDDWSIPLCEDLVREVDDSFGVDVPTTPTRVKSIADSTLAWGVLGAILGSPAPLSVLKKNCAPKKQDYLWNNCEENDLPPEIEGRDDVDDECDVLCAPIDLTELVEADEQVNILTQSIELQGGDRRDESVESVFAWTALGMLMGSPAPRSVCKKRRKESKVVAKNLWIDFESIGDDVLETVPCISPDEEDYSLNTECRLFSRKWLDAQDLNYVPSLSITPSLSGTSDEEDVESL</sequence>
<feature type="region of interest" description="Disordered" evidence="1">
    <location>
        <begin position="284"/>
        <end position="370"/>
    </location>
</feature>
<feature type="region of interest" description="Disordered" evidence="1">
    <location>
        <begin position="1"/>
        <end position="39"/>
    </location>
</feature>
<feature type="compositionally biased region" description="Polar residues" evidence="1">
    <location>
        <begin position="360"/>
        <end position="370"/>
    </location>
</feature>
<feature type="compositionally biased region" description="Polar residues" evidence="1">
    <location>
        <begin position="284"/>
        <end position="293"/>
    </location>
</feature>
<name>A0ABD3SDE6_9STRA</name>
<proteinExistence type="predicted"/>
<organism evidence="2 3">
    <name type="scientific">Cyclostephanos tholiformis</name>
    <dbReference type="NCBI Taxonomy" id="382380"/>
    <lineage>
        <taxon>Eukaryota</taxon>
        <taxon>Sar</taxon>
        <taxon>Stramenopiles</taxon>
        <taxon>Ochrophyta</taxon>
        <taxon>Bacillariophyta</taxon>
        <taxon>Coscinodiscophyceae</taxon>
        <taxon>Thalassiosirophycidae</taxon>
        <taxon>Stephanodiscales</taxon>
        <taxon>Stephanodiscaceae</taxon>
        <taxon>Cyclostephanos</taxon>
    </lineage>
</organism>
<feature type="compositionally biased region" description="Basic residues" evidence="1">
    <location>
        <begin position="294"/>
        <end position="305"/>
    </location>
</feature>
<accession>A0ABD3SDE6</accession>
<gene>
    <name evidence="2" type="ORF">ACHAXA_007438</name>
</gene>
<feature type="compositionally biased region" description="Basic and acidic residues" evidence="1">
    <location>
        <begin position="325"/>
        <end position="342"/>
    </location>
</feature>
<dbReference type="EMBL" id="JALLPB020000066">
    <property type="protein sequence ID" value="KAL3822431.1"/>
    <property type="molecule type" value="Genomic_DNA"/>
</dbReference>
<keyword evidence="3" id="KW-1185">Reference proteome</keyword>
<dbReference type="AlphaFoldDB" id="A0ABD3SDE6"/>
<protein>
    <submittedName>
        <fullName evidence="2">Uncharacterized protein</fullName>
    </submittedName>
</protein>
<dbReference type="Proteomes" id="UP001530377">
    <property type="component" value="Unassembled WGS sequence"/>
</dbReference>